<keyword evidence="4 7" id="KW-0812">Transmembrane</keyword>
<evidence type="ECO:0000313" key="10">
    <source>
        <dbReference type="EMBL" id="SEJ49060.1"/>
    </source>
</evidence>
<evidence type="ECO:0000256" key="3">
    <source>
        <dbReference type="ARBA" id="ARBA00022475"/>
    </source>
</evidence>
<gene>
    <name evidence="10" type="ORF">SAMN05216375_11534</name>
    <name evidence="9" type="ORF">TR210_2236</name>
</gene>
<evidence type="ECO:0000256" key="1">
    <source>
        <dbReference type="ARBA" id="ARBA00004651"/>
    </source>
</evidence>
<dbReference type="CDD" id="cd06261">
    <property type="entry name" value="TM_PBP2"/>
    <property type="match status" value="1"/>
</dbReference>
<feature type="domain" description="ABC transmembrane type-1" evidence="8">
    <location>
        <begin position="117"/>
        <end position="310"/>
    </location>
</feature>
<keyword evidence="12" id="KW-1185">Reference proteome</keyword>
<dbReference type="InterPro" id="IPR025966">
    <property type="entry name" value="OppC_N"/>
</dbReference>
<sequence length="323" mass="35480">MNTEEEKKAGRMEELKTEIASIAVSENRLSHVVNEETKTVVDFRGMLEEFRKDRLAVVALLTLVFLLLFVFVGALFFDETQVMQVDLLNRYASPGKNHLLGTDEAGRDVLGQLLLGARTSLVAGTAVTILTGAIGIGLGVLSGFYGGLLDGLLMRFNESIMVLPVSVLVLVLVSIVSEYNLFVFILLMSAFNWPGKSKVFRNRTRSEASRDYVRASKIAGTNDILIMFREILPNLSSLVIINTTMSLARNIGMETGLSFLGFGLPPTVPSVGNLLRYAIAPIVFENYAWVWLPASALIFLLLLCIIYVGQALRRAADARQTQG</sequence>
<dbReference type="Gene3D" id="1.10.3720.10">
    <property type="entry name" value="MetI-like"/>
    <property type="match status" value="1"/>
</dbReference>
<dbReference type="EMBL" id="FJNB01000018">
    <property type="protein sequence ID" value="CZR05567.1"/>
    <property type="molecule type" value="Genomic_DNA"/>
</dbReference>
<dbReference type="PANTHER" id="PTHR43386">
    <property type="entry name" value="OLIGOPEPTIDE TRANSPORT SYSTEM PERMEASE PROTEIN APPC"/>
    <property type="match status" value="1"/>
</dbReference>
<evidence type="ECO:0000256" key="4">
    <source>
        <dbReference type="ARBA" id="ARBA00022692"/>
    </source>
</evidence>
<dbReference type="PANTHER" id="PTHR43386:SF1">
    <property type="entry name" value="D,D-DIPEPTIDE TRANSPORT SYSTEM PERMEASE PROTEIN DDPC-RELATED"/>
    <property type="match status" value="1"/>
</dbReference>
<evidence type="ECO:0000256" key="5">
    <source>
        <dbReference type="ARBA" id="ARBA00022989"/>
    </source>
</evidence>
<organism evidence="9 11">
    <name type="scientific">Trichococcus ilyis</name>
    <dbReference type="NCBI Taxonomy" id="640938"/>
    <lineage>
        <taxon>Bacteria</taxon>
        <taxon>Bacillati</taxon>
        <taxon>Bacillota</taxon>
        <taxon>Bacilli</taxon>
        <taxon>Lactobacillales</taxon>
        <taxon>Carnobacteriaceae</taxon>
        <taxon>Trichococcus</taxon>
    </lineage>
</organism>
<name>A0A143Z2H3_9LACT</name>
<evidence type="ECO:0000256" key="6">
    <source>
        <dbReference type="ARBA" id="ARBA00023136"/>
    </source>
</evidence>
<reference evidence="9 11" key="1">
    <citation type="submission" date="2016-02" db="EMBL/GenBank/DDBJ databases">
        <authorList>
            <person name="Wen L."/>
            <person name="He K."/>
            <person name="Yang H."/>
        </authorList>
    </citation>
    <scope>NUCLEOTIDE SEQUENCE [LARGE SCALE GENOMIC DNA]</scope>
    <source>
        <strain evidence="9">Trichococcus_R210</strain>
    </source>
</reference>
<dbReference type="PROSITE" id="PS50928">
    <property type="entry name" value="ABC_TM1"/>
    <property type="match status" value="1"/>
</dbReference>
<dbReference type="AlphaFoldDB" id="A0A143Z2H3"/>
<evidence type="ECO:0000313" key="12">
    <source>
        <dbReference type="Proteomes" id="UP000199280"/>
    </source>
</evidence>
<protein>
    <submittedName>
        <fullName evidence="10">Peptide/nickel transport system permease protein</fullName>
    </submittedName>
</protein>
<evidence type="ECO:0000313" key="9">
    <source>
        <dbReference type="EMBL" id="CZR05567.1"/>
    </source>
</evidence>
<dbReference type="InterPro" id="IPR050366">
    <property type="entry name" value="BP-dependent_transpt_permease"/>
</dbReference>
<proteinExistence type="inferred from homology"/>
<comment type="similarity">
    <text evidence="7">Belongs to the binding-protein-dependent transport system permease family.</text>
</comment>
<dbReference type="InterPro" id="IPR000515">
    <property type="entry name" value="MetI-like"/>
</dbReference>
<reference evidence="10 12" key="2">
    <citation type="submission" date="2016-10" db="EMBL/GenBank/DDBJ databases">
        <authorList>
            <person name="Varghese N."/>
            <person name="Submissions S."/>
        </authorList>
    </citation>
    <scope>NUCLEOTIDE SEQUENCE [LARGE SCALE GENOMIC DNA]</scope>
    <source>
        <strain evidence="10 12">DSM 22150</strain>
    </source>
</reference>
<keyword evidence="5 7" id="KW-1133">Transmembrane helix</keyword>
<dbReference type="Pfam" id="PF12911">
    <property type="entry name" value="OppC_N"/>
    <property type="match status" value="1"/>
</dbReference>
<keyword evidence="6 7" id="KW-0472">Membrane</keyword>
<evidence type="ECO:0000256" key="7">
    <source>
        <dbReference type="RuleBase" id="RU363032"/>
    </source>
</evidence>
<keyword evidence="3" id="KW-1003">Cell membrane</keyword>
<dbReference type="Proteomes" id="UP000199280">
    <property type="component" value="Unassembled WGS sequence"/>
</dbReference>
<dbReference type="STRING" id="640938.TR210_2236"/>
<dbReference type="Proteomes" id="UP000076878">
    <property type="component" value="Unassembled WGS sequence"/>
</dbReference>
<accession>A0A143Z2H3</accession>
<dbReference type="SUPFAM" id="SSF161098">
    <property type="entry name" value="MetI-like"/>
    <property type="match status" value="1"/>
</dbReference>
<dbReference type="Pfam" id="PF00528">
    <property type="entry name" value="BPD_transp_1"/>
    <property type="match status" value="1"/>
</dbReference>
<evidence type="ECO:0000259" key="8">
    <source>
        <dbReference type="PROSITE" id="PS50928"/>
    </source>
</evidence>
<comment type="subcellular location">
    <subcellularLocation>
        <location evidence="1 7">Cell membrane</location>
        <topology evidence="1 7">Multi-pass membrane protein</topology>
    </subcellularLocation>
</comment>
<feature type="transmembrane region" description="Helical" evidence="7">
    <location>
        <begin position="160"/>
        <end position="191"/>
    </location>
</feature>
<feature type="transmembrane region" description="Helical" evidence="7">
    <location>
        <begin position="288"/>
        <end position="309"/>
    </location>
</feature>
<evidence type="ECO:0000313" key="11">
    <source>
        <dbReference type="Proteomes" id="UP000076878"/>
    </source>
</evidence>
<keyword evidence="2 7" id="KW-0813">Transport</keyword>
<dbReference type="GO" id="GO:0005886">
    <property type="term" value="C:plasma membrane"/>
    <property type="evidence" value="ECO:0007669"/>
    <property type="project" value="UniProtKB-SubCell"/>
</dbReference>
<dbReference type="InterPro" id="IPR035906">
    <property type="entry name" value="MetI-like_sf"/>
</dbReference>
<dbReference type="GO" id="GO:0055085">
    <property type="term" value="P:transmembrane transport"/>
    <property type="evidence" value="ECO:0007669"/>
    <property type="project" value="InterPro"/>
</dbReference>
<feature type="transmembrane region" description="Helical" evidence="7">
    <location>
        <begin position="55"/>
        <end position="77"/>
    </location>
</feature>
<feature type="transmembrane region" description="Helical" evidence="7">
    <location>
        <begin position="121"/>
        <end position="148"/>
    </location>
</feature>
<evidence type="ECO:0000256" key="2">
    <source>
        <dbReference type="ARBA" id="ARBA00022448"/>
    </source>
</evidence>
<dbReference type="EMBL" id="FNYT01000015">
    <property type="protein sequence ID" value="SEJ49060.1"/>
    <property type="molecule type" value="Genomic_DNA"/>
</dbReference>